<dbReference type="AlphaFoldDB" id="A0A3P7MR21"/>
<evidence type="ECO:0000313" key="2">
    <source>
        <dbReference type="Proteomes" id="UP000271889"/>
    </source>
</evidence>
<dbReference type="Proteomes" id="UP000271889">
    <property type="component" value="Unassembled WGS sequence"/>
</dbReference>
<protein>
    <submittedName>
        <fullName evidence="1">Uncharacterized protein</fullName>
    </submittedName>
</protein>
<name>A0A3P7MR21_CYLGO</name>
<evidence type="ECO:0000313" key="1">
    <source>
        <dbReference type="EMBL" id="VDN29140.1"/>
    </source>
</evidence>
<dbReference type="EMBL" id="UYRV01114834">
    <property type="protein sequence ID" value="VDN29140.1"/>
    <property type="molecule type" value="Genomic_DNA"/>
</dbReference>
<proteinExistence type="predicted"/>
<keyword evidence="2" id="KW-1185">Reference proteome</keyword>
<reference evidence="1 2" key="1">
    <citation type="submission" date="2018-11" db="EMBL/GenBank/DDBJ databases">
        <authorList>
            <consortium name="Pathogen Informatics"/>
        </authorList>
    </citation>
    <scope>NUCLEOTIDE SEQUENCE [LARGE SCALE GENOMIC DNA]</scope>
</reference>
<sequence length="111" mass="13049">MPMKLTLEKKKLSLAAHHVRIQWFLYQAYPGTPPNKFKPHLVQVMPSTSLRWHSRTNSAQQCPDHVKRVDQEVATFEDRPFAHCVARCKFFLFRNSAANLSLQEPYFFVNF</sequence>
<accession>A0A3P7MR21</accession>
<gene>
    <name evidence="1" type="ORF">CGOC_LOCUS11172</name>
</gene>
<organism evidence="1 2">
    <name type="scientific">Cylicostephanus goldi</name>
    <name type="common">Nematode worm</name>
    <dbReference type="NCBI Taxonomy" id="71465"/>
    <lineage>
        <taxon>Eukaryota</taxon>
        <taxon>Metazoa</taxon>
        <taxon>Ecdysozoa</taxon>
        <taxon>Nematoda</taxon>
        <taxon>Chromadorea</taxon>
        <taxon>Rhabditida</taxon>
        <taxon>Rhabditina</taxon>
        <taxon>Rhabditomorpha</taxon>
        <taxon>Strongyloidea</taxon>
        <taxon>Strongylidae</taxon>
        <taxon>Cylicostephanus</taxon>
    </lineage>
</organism>